<dbReference type="EMBL" id="PJQM01000107">
    <property type="protein sequence ID" value="RCI06677.1"/>
    <property type="molecule type" value="Genomic_DNA"/>
</dbReference>
<feature type="domain" description="Tyrosine-protein phosphatase" evidence="11">
    <location>
        <begin position="33"/>
        <end position="175"/>
    </location>
</feature>
<evidence type="ECO:0000256" key="6">
    <source>
        <dbReference type="ARBA" id="ARBA00022912"/>
    </source>
</evidence>
<feature type="domain" description="Tyrosine specific protein phosphatases" evidence="12">
    <location>
        <begin position="96"/>
        <end position="154"/>
    </location>
</feature>
<evidence type="ECO:0000256" key="1">
    <source>
        <dbReference type="ARBA" id="ARBA00004123"/>
    </source>
</evidence>
<protein>
    <submittedName>
        <fullName evidence="13">Phosphatase</fullName>
    </submittedName>
</protein>
<dbReference type="InterPro" id="IPR003595">
    <property type="entry name" value="Tyr_Pase_cat"/>
</dbReference>
<keyword evidence="6" id="KW-0904">Protein phosphatase</keyword>
<sequence length="203" mass="23262">MPTEDTKLPLESDLYQTLECGADGKPGGILITSFGQQVWPHIWLGGYKALESHSFLKKNNITHILTLGHFKHTYEPDQFVHKIIRITDNPEANIIQYFPETVEFISHAVDKNENILVHCLAGVSRSPTVVTAYLMATQKLRYKEALAKIRQSRPFVNPNPGFIRQLKLFQDMDYTFDPQHSAYLEYKKQHPIDAGHVGHSEYE</sequence>
<evidence type="ECO:0000256" key="4">
    <source>
        <dbReference type="ARBA" id="ARBA00022490"/>
    </source>
</evidence>
<dbReference type="GO" id="GO:0005737">
    <property type="term" value="C:cytoplasm"/>
    <property type="evidence" value="ECO:0007669"/>
    <property type="project" value="UniProtKB-SubCell"/>
</dbReference>
<evidence type="ECO:0000256" key="5">
    <source>
        <dbReference type="ARBA" id="ARBA00022801"/>
    </source>
</evidence>
<comment type="catalytic activity">
    <reaction evidence="10">
        <text>O-phospho-L-tyrosyl-[protein] + H2O = L-tyrosyl-[protein] + phosphate</text>
        <dbReference type="Rhea" id="RHEA:10684"/>
        <dbReference type="Rhea" id="RHEA-COMP:10136"/>
        <dbReference type="Rhea" id="RHEA-COMP:20101"/>
        <dbReference type="ChEBI" id="CHEBI:15377"/>
        <dbReference type="ChEBI" id="CHEBI:43474"/>
        <dbReference type="ChEBI" id="CHEBI:46858"/>
        <dbReference type="ChEBI" id="CHEBI:61978"/>
        <dbReference type="EC" id="3.1.3.48"/>
    </reaction>
</comment>
<dbReference type="PROSITE" id="PS50054">
    <property type="entry name" value="TYR_PHOSPHATASE_DUAL"/>
    <property type="match status" value="1"/>
</dbReference>
<gene>
    <name evidence="13" type="primary">MKP-4</name>
    <name evidence="13" type="ORF">CU098_012540</name>
</gene>
<dbReference type="InterPro" id="IPR000387">
    <property type="entry name" value="Tyr_Pase_dom"/>
</dbReference>
<dbReference type="STRING" id="4846.A0A367KX06"/>
<dbReference type="Pfam" id="PF00782">
    <property type="entry name" value="DSPc"/>
    <property type="match status" value="1"/>
</dbReference>
<evidence type="ECO:0000256" key="9">
    <source>
        <dbReference type="ARBA" id="ARBA00048336"/>
    </source>
</evidence>
<dbReference type="GO" id="GO:0004722">
    <property type="term" value="F:protein serine/threonine phosphatase activity"/>
    <property type="evidence" value="ECO:0007669"/>
    <property type="project" value="UniProtKB-EC"/>
</dbReference>
<dbReference type="GO" id="GO:0043409">
    <property type="term" value="P:negative regulation of MAPK cascade"/>
    <property type="evidence" value="ECO:0007669"/>
    <property type="project" value="TreeGrafter"/>
</dbReference>
<evidence type="ECO:0000313" key="13">
    <source>
        <dbReference type="EMBL" id="RCI06677.1"/>
    </source>
</evidence>
<dbReference type="InterPro" id="IPR029021">
    <property type="entry name" value="Prot-tyrosine_phosphatase-like"/>
</dbReference>
<keyword evidence="5" id="KW-0378">Hydrolase</keyword>
<evidence type="ECO:0000256" key="10">
    <source>
        <dbReference type="ARBA" id="ARBA00051722"/>
    </source>
</evidence>
<comment type="catalytic activity">
    <reaction evidence="8">
        <text>O-phospho-L-seryl-[protein] + H2O = L-seryl-[protein] + phosphate</text>
        <dbReference type="Rhea" id="RHEA:20629"/>
        <dbReference type="Rhea" id="RHEA-COMP:9863"/>
        <dbReference type="Rhea" id="RHEA-COMP:11604"/>
        <dbReference type="ChEBI" id="CHEBI:15377"/>
        <dbReference type="ChEBI" id="CHEBI:29999"/>
        <dbReference type="ChEBI" id="CHEBI:43474"/>
        <dbReference type="ChEBI" id="CHEBI:83421"/>
        <dbReference type="EC" id="3.1.3.16"/>
    </reaction>
</comment>
<evidence type="ECO:0000256" key="8">
    <source>
        <dbReference type="ARBA" id="ARBA00047761"/>
    </source>
</evidence>
<dbReference type="SUPFAM" id="SSF52799">
    <property type="entry name" value="(Phosphotyrosine protein) phosphatases II"/>
    <property type="match status" value="1"/>
</dbReference>
<dbReference type="PANTHER" id="PTHR10159:SF519">
    <property type="entry name" value="DUAL SPECIFICITY PROTEIN PHOSPHATASE MPK3"/>
    <property type="match status" value="1"/>
</dbReference>
<dbReference type="PROSITE" id="PS00383">
    <property type="entry name" value="TYR_PHOSPHATASE_1"/>
    <property type="match status" value="1"/>
</dbReference>
<dbReference type="SMART" id="SM00195">
    <property type="entry name" value="DSPc"/>
    <property type="match status" value="1"/>
</dbReference>
<keyword evidence="7" id="KW-0539">Nucleus</keyword>
<evidence type="ECO:0000256" key="7">
    <source>
        <dbReference type="ARBA" id="ARBA00023242"/>
    </source>
</evidence>
<accession>A0A367KX06</accession>
<dbReference type="Proteomes" id="UP000253551">
    <property type="component" value="Unassembled WGS sequence"/>
</dbReference>
<dbReference type="InterPro" id="IPR000340">
    <property type="entry name" value="Dual-sp_phosphatase_cat-dom"/>
</dbReference>
<proteinExistence type="inferred from homology"/>
<dbReference type="CDD" id="cd14498">
    <property type="entry name" value="DSP"/>
    <property type="match status" value="1"/>
</dbReference>
<comment type="catalytic activity">
    <reaction evidence="9">
        <text>O-phospho-L-threonyl-[protein] + H2O = L-threonyl-[protein] + phosphate</text>
        <dbReference type="Rhea" id="RHEA:47004"/>
        <dbReference type="Rhea" id="RHEA-COMP:11060"/>
        <dbReference type="Rhea" id="RHEA-COMP:11605"/>
        <dbReference type="ChEBI" id="CHEBI:15377"/>
        <dbReference type="ChEBI" id="CHEBI:30013"/>
        <dbReference type="ChEBI" id="CHEBI:43474"/>
        <dbReference type="ChEBI" id="CHEBI:61977"/>
        <dbReference type="EC" id="3.1.3.16"/>
    </reaction>
</comment>
<dbReference type="AlphaFoldDB" id="A0A367KX06"/>
<reference evidence="13 14" key="1">
    <citation type="journal article" date="2018" name="G3 (Bethesda)">
        <title>Phylogenetic and Phylogenomic Definition of Rhizopus Species.</title>
        <authorList>
            <person name="Gryganskyi A.P."/>
            <person name="Golan J."/>
            <person name="Dolatabadi S."/>
            <person name="Mondo S."/>
            <person name="Robb S."/>
            <person name="Idnurm A."/>
            <person name="Muszewska A."/>
            <person name="Steczkiewicz K."/>
            <person name="Masonjones S."/>
            <person name="Liao H.L."/>
            <person name="Gajdeczka M.T."/>
            <person name="Anike F."/>
            <person name="Vuek A."/>
            <person name="Anishchenko I.M."/>
            <person name="Voigt K."/>
            <person name="de Hoog G.S."/>
            <person name="Smith M.E."/>
            <person name="Heitman J."/>
            <person name="Vilgalys R."/>
            <person name="Stajich J.E."/>
        </authorList>
    </citation>
    <scope>NUCLEOTIDE SEQUENCE [LARGE SCALE GENOMIC DNA]</scope>
    <source>
        <strain evidence="13 14">LSU 92-RS-03</strain>
    </source>
</reference>
<dbReference type="InterPro" id="IPR020422">
    <property type="entry name" value="TYR_PHOSPHATASE_DUAL_dom"/>
</dbReference>
<evidence type="ECO:0000256" key="2">
    <source>
        <dbReference type="ARBA" id="ARBA00004496"/>
    </source>
</evidence>
<dbReference type="GO" id="GO:0004725">
    <property type="term" value="F:protein tyrosine phosphatase activity"/>
    <property type="evidence" value="ECO:0007669"/>
    <property type="project" value="UniProtKB-EC"/>
</dbReference>
<dbReference type="FunFam" id="3.90.190.10:FF:000056">
    <property type="entry name" value="Dual specificity phosphatase 12"/>
    <property type="match status" value="1"/>
</dbReference>
<evidence type="ECO:0000313" key="14">
    <source>
        <dbReference type="Proteomes" id="UP000253551"/>
    </source>
</evidence>
<dbReference type="SMART" id="SM00404">
    <property type="entry name" value="PTPc_motif"/>
    <property type="match status" value="1"/>
</dbReference>
<dbReference type="PANTHER" id="PTHR10159">
    <property type="entry name" value="DUAL SPECIFICITY PROTEIN PHOSPHATASE"/>
    <property type="match status" value="1"/>
</dbReference>
<comment type="subcellular location">
    <subcellularLocation>
        <location evidence="2">Cytoplasm</location>
    </subcellularLocation>
    <subcellularLocation>
        <location evidence="1">Nucleus</location>
    </subcellularLocation>
</comment>
<evidence type="ECO:0000256" key="3">
    <source>
        <dbReference type="ARBA" id="ARBA00008601"/>
    </source>
</evidence>
<name>A0A367KX06_RHIST</name>
<evidence type="ECO:0000259" key="12">
    <source>
        <dbReference type="PROSITE" id="PS50056"/>
    </source>
</evidence>
<dbReference type="Gene3D" id="3.90.190.10">
    <property type="entry name" value="Protein tyrosine phosphatase superfamily"/>
    <property type="match status" value="1"/>
</dbReference>
<organism evidence="13 14">
    <name type="scientific">Rhizopus stolonifer</name>
    <name type="common">Rhizopus nigricans</name>
    <dbReference type="NCBI Taxonomy" id="4846"/>
    <lineage>
        <taxon>Eukaryota</taxon>
        <taxon>Fungi</taxon>
        <taxon>Fungi incertae sedis</taxon>
        <taxon>Mucoromycota</taxon>
        <taxon>Mucoromycotina</taxon>
        <taxon>Mucoromycetes</taxon>
        <taxon>Mucorales</taxon>
        <taxon>Mucorineae</taxon>
        <taxon>Rhizopodaceae</taxon>
        <taxon>Rhizopus</taxon>
    </lineage>
</organism>
<keyword evidence="14" id="KW-1185">Reference proteome</keyword>
<keyword evidence="4" id="KW-0963">Cytoplasm</keyword>
<dbReference type="GO" id="GO:0005634">
    <property type="term" value="C:nucleus"/>
    <property type="evidence" value="ECO:0007669"/>
    <property type="project" value="UniProtKB-SubCell"/>
</dbReference>
<dbReference type="PROSITE" id="PS50056">
    <property type="entry name" value="TYR_PHOSPHATASE_2"/>
    <property type="match status" value="1"/>
</dbReference>
<comment type="similarity">
    <text evidence="3">Belongs to the protein-tyrosine phosphatase family. Non-receptor class dual specificity subfamily.</text>
</comment>
<dbReference type="InterPro" id="IPR016130">
    <property type="entry name" value="Tyr_Pase_AS"/>
</dbReference>
<evidence type="ECO:0000259" key="11">
    <source>
        <dbReference type="PROSITE" id="PS50054"/>
    </source>
</evidence>
<dbReference type="OrthoDB" id="2017893at2759"/>
<comment type="caution">
    <text evidence="13">The sequence shown here is derived from an EMBL/GenBank/DDBJ whole genome shotgun (WGS) entry which is preliminary data.</text>
</comment>